<dbReference type="Proteomes" id="UP000586093">
    <property type="component" value="Unassembled WGS sequence"/>
</dbReference>
<comment type="caution">
    <text evidence="8">The sequence shown here is derived from an EMBL/GenBank/DDBJ whole genome shotgun (WGS) entry which is preliminary data.</text>
</comment>
<dbReference type="GO" id="GO:0003700">
    <property type="term" value="F:DNA-binding transcription factor activity"/>
    <property type="evidence" value="ECO:0007669"/>
    <property type="project" value="InterPro"/>
</dbReference>
<dbReference type="AlphaFoldDB" id="A0A839HK87"/>
<dbReference type="Gene3D" id="1.10.10.10">
    <property type="entry name" value="Winged helix-like DNA-binding domain superfamily/Winged helix DNA-binding domain"/>
    <property type="match status" value="1"/>
</dbReference>
<evidence type="ECO:0000256" key="5">
    <source>
        <dbReference type="ARBA" id="ARBA00023163"/>
    </source>
</evidence>
<evidence type="ECO:0000259" key="7">
    <source>
        <dbReference type="PROSITE" id="PS50995"/>
    </source>
</evidence>
<protein>
    <submittedName>
        <fullName evidence="8">MarR family transcriptional regulator</fullName>
    </submittedName>
</protein>
<feature type="compositionally biased region" description="Low complexity" evidence="6">
    <location>
        <begin position="18"/>
        <end position="27"/>
    </location>
</feature>
<evidence type="ECO:0000256" key="2">
    <source>
        <dbReference type="ARBA" id="ARBA00022490"/>
    </source>
</evidence>
<keyword evidence="2" id="KW-0963">Cytoplasm</keyword>
<evidence type="ECO:0000256" key="1">
    <source>
        <dbReference type="ARBA" id="ARBA00004496"/>
    </source>
</evidence>
<dbReference type="SMART" id="SM00347">
    <property type="entry name" value="HTH_MARR"/>
    <property type="match status" value="1"/>
</dbReference>
<dbReference type="InterPro" id="IPR039422">
    <property type="entry name" value="MarR/SlyA-like"/>
</dbReference>
<dbReference type="SUPFAM" id="SSF46785">
    <property type="entry name" value="Winged helix' DNA-binding domain"/>
    <property type="match status" value="1"/>
</dbReference>
<dbReference type="GO" id="GO:0003677">
    <property type="term" value="F:DNA binding"/>
    <property type="evidence" value="ECO:0007669"/>
    <property type="project" value="UniProtKB-KW"/>
</dbReference>
<gene>
    <name evidence="8" type="ORF">H4F90_12950</name>
</gene>
<dbReference type="GO" id="GO:0006950">
    <property type="term" value="P:response to stress"/>
    <property type="evidence" value="ECO:0007669"/>
    <property type="project" value="TreeGrafter"/>
</dbReference>
<evidence type="ECO:0000313" key="9">
    <source>
        <dbReference type="Proteomes" id="UP000586093"/>
    </source>
</evidence>
<dbReference type="InterPro" id="IPR036388">
    <property type="entry name" value="WH-like_DNA-bd_sf"/>
</dbReference>
<dbReference type="PANTHER" id="PTHR33164:SF5">
    <property type="entry name" value="ORGANIC HYDROPEROXIDE RESISTANCE TRANSCRIPTIONAL REGULATOR"/>
    <property type="match status" value="1"/>
</dbReference>
<dbReference type="InterPro" id="IPR000835">
    <property type="entry name" value="HTH_MarR-typ"/>
</dbReference>
<dbReference type="FunFam" id="1.10.10.10:FF:000163">
    <property type="entry name" value="MarR family transcriptional regulator"/>
    <property type="match status" value="1"/>
</dbReference>
<evidence type="ECO:0000256" key="3">
    <source>
        <dbReference type="ARBA" id="ARBA00023015"/>
    </source>
</evidence>
<proteinExistence type="predicted"/>
<sequence length="178" mass="19160">MSSARLSRPTSRLGNARGPAPGEAAASEPDPLALASQLCFALYASSLAIQRRYREPLAALGLTYPQYLVMLVLWAEDGLSVSAVGARLMLDSGTLTPLLKRLAAQGLLERRRGTEDERRVELHLTPAGRALRRRALNLPTQMAAAIGCTPEVLEPMVEELHELRRALQDDLSGPGPAG</sequence>
<keyword evidence="3" id="KW-0805">Transcription regulation</keyword>
<reference evidence="8 9" key="1">
    <citation type="submission" date="2020-08" db="EMBL/GenBank/DDBJ databases">
        <title>Aquariorum lacteus gen. nov., sp. nov., a new member of the family Comamonadaceae, isolated from freshwater aquarium.</title>
        <authorList>
            <person name="Chun S.-J."/>
        </authorList>
    </citation>
    <scope>NUCLEOTIDE SEQUENCE [LARGE SCALE GENOMIC DNA]</scope>
    <source>
        <strain evidence="8 9">SJAQ100</strain>
    </source>
</reference>
<dbReference type="Pfam" id="PF22381">
    <property type="entry name" value="Staph_reg_Sar_Rot"/>
    <property type="match status" value="1"/>
</dbReference>
<keyword evidence="5" id="KW-0804">Transcription</keyword>
<dbReference type="InterPro" id="IPR036390">
    <property type="entry name" value="WH_DNA-bd_sf"/>
</dbReference>
<evidence type="ECO:0000313" key="8">
    <source>
        <dbReference type="EMBL" id="MBB1162885.1"/>
    </source>
</evidence>
<evidence type="ECO:0000256" key="4">
    <source>
        <dbReference type="ARBA" id="ARBA00023125"/>
    </source>
</evidence>
<feature type="domain" description="HTH marR-type" evidence="7">
    <location>
        <begin position="35"/>
        <end position="169"/>
    </location>
</feature>
<feature type="compositionally biased region" description="Polar residues" evidence="6">
    <location>
        <begin position="1"/>
        <end position="13"/>
    </location>
</feature>
<dbReference type="EMBL" id="JACIVI010000005">
    <property type="protein sequence ID" value="MBB1162885.1"/>
    <property type="molecule type" value="Genomic_DNA"/>
</dbReference>
<dbReference type="GO" id="GO:0005737">
    <property type="term" value="C:cytoplasm"/>
    <property type="evidence" value="ECO:0007669"/>
    <property type="project" value="UniProtKB-SubCell"/>
</dbReference>
<organism evidence="8 9">
    <name type="scientific">Aquariibacter albus</name>
    <dbReference type="NCBI Taxonomy" id="2759899"/>
    <lineage>
        <taxon>Bacteria</taxon>
        <taxon>Pseudomonadati</taxon>
        <taxon>Pseudomonadota</taxon>
        <taxon>Betaproteobacteria</taxon>
        <taxon>Burkholderiales</taxon>
        <taxon>Sphaerotilaceae</taxon>
        <taxon>Aquariibacter</taxon>
    </lineage>
</organism>
<name>A0A839HK87_9BURK</name>
<keyword evidence="4" id="KW-0238">DNA-binding</keyword>
<dbReference type="RefSeq" id="WP_182665264.1">
    <property type="nucleotide sequence ID" value="NZ_JACIVI010000005.1"/>
</dbReference>
<accession>A0A839HK87</accession>
<feature type="region of interest" description="Disordered" evidence="6">
    <location>
        <begin position="1"/>
        <end position="27"/>
    </location>
</feature>
<dbReference type="PANTHER" id="PTHR33164">
    <property type="entry name" value="TRANSCRIPTIONAL REGULATOR, MARR FAMILY"/>
    <property type="match status" value="1"/>
</dbReference>
<keyword evidence="9" id="KW-1185">Reference proteome</keyword>
<dbReference type="InterPro" id="IPR055166">
    <property type="entry name" value="Transc_reg_Sar_Rot_HTH"/>
</dbReference>
<dbReference type="PROSITE" id="PS50995">
    <property type="entry name" value="HTH_MARR_2"/>
    <property type="match status" value="1"/>
</dbReference>
<comment type="subcellular location">
    <subcellularLocation>
        <location evidence="1">Cytoplasm</location>
    </subcellularLocation>
</comment>
<evidence type="ECO:0000256" key="6">
    <source>
        <dbReference type="SAM" id="MobiDB-lite"/>
    </source>
</evidence>